<sequence>MASNNRTGPTTSSRLSPRSIRSLVAATYDGVPVVLEDDGDWLLTHNEPRARAALDRFYREHFDRTLDAHWDGHVPQPRRGWLRPVGDPDHPWRETTADHPEAYPALYIGD</sequence>
<evidence type="ECO:0000313" key="3">
    <source>
        <dbReference type="Proteomes" id="UP000176005"/>
    </source>
</evidence>
<gene>
    <name evidence="2" type="ORF">AN218_00945</name>
</gene>
<protein>
    <submittedName>
        <fullName evidence="2">Uncharacterized protein</fullName>
    </submittedName>
</protein>
<dbReference type="AlphaFoldDB" id="A0A1E7LCW9"/>
<evidence type="ECO:0000313" key="2">
    <source>
        <dbReference type="EMBL" id="OEV14072.1"/>
    </source>
</evidence>
<dbReference type="Proteomes" id="UP000176005">
    <property type="component" value="Unassembled WGS sequence"/>
</dbReference>
<name>A0A1E7LCW9_9ACTN</name>
<evidence type="ECO:0000256" key="1">
    <source>
        <dbReference type="SAM" id="MobiDB-lite"/>
    </source>
</evidence>
<comment type="caution">
    <text evidence="2">The sequence shown here is derived from an EMBL/GenBank/DDBJ whole genome shotgun (WGS) entry which is preliminary data.</text>
</comment>
<feature type="region of interest" description="Disordered" evidence="1">
    <location>
        <begin position="77"/>
        <end position="98"/>
    </location>
</feature>
<dbReference type="RefSeq" id="WP_070014517.1">
    <property type="nucleotide sequence ID" value="NZ_LJGW01000024.1"/>
</dbReference>
<proteinExistence type="predicted"/>
<feature type="compositionally biased region" description="Basic and acidic residues" evidence="1">
    <location>
        <begin position="86"/>
        <end position="98"/>
    </location>
</feature>
<keyword evidence="3" id="KW-1185">Reference proteome</keyword>
<organism evidence="2 3">
    <name type="scientific">Streptomyces nanshensis</name>
    <dbReference type="NCBI Taxonomy" id="518642"/>
    <lineage>
        <taxon>Bacteria</taxon>
        <taxon>Bacillati</taxon>
        <taxon>Actinomycetota</taxon>
        <taxon>Actinomycetes</taxon>
        <taxon>Kitasatosporales</taxon>
        <taxon>Streptomycetaceae</taxon>
        <taxon>Streptomyces</taxon>
    </lineage>
</organism>
<dbReference type="EMBL" id="LJGW01000024">
    <property type="protein sequence ID" value="OEV14072.1"/>
    <property type="molecule type" value="Genomic_DNA"/>
</dbReference>
<accession>A0A1E7LCW9</accession>
<reference evidence="2 3" key="1">
    <citation type="journal article" date="2016" name="Front. Microbiol.">
        <title>Comparative Genomics Analysis of Streptomyces Species Reveals Their Adaptation to the Marine Environment and Their Diversity at the Genomic Level.</title>
        <authorList>
            <person name="Tian X."/>
            <person name="Zhang Z."/>
            <person name="Yang T."/>
            <person name="Chen M."/>
            <person name="Li J."/>
            <person name="Chen F."/>
            <person name="Yang J."/>
            <person name="Li W."/>
            <person name="Zhang B."/>
            <person name="Zhang Z."/>
            <person name="Wu J."/>
            <person name="Zhang C."/>
            <person name="Long L."/>
            <person name="Xiao J."/>
        </authorList>
    </citation>
    <scope>NUCLEOTIDE SEQUENCE [LARGE SCALE GENOMIC DNA]</scope>
    <source>
        <strain evidence="2 3">SCSIO 10429</strain>
    </source>
</reference>